<sequence length="59" mass="6500">LLCPATSTDVERAFSRGRLTVSRLRHSLGDASVRASTLLGSWSRIPDLVAEREVIAHLR</sequence>
<reference evidence="1" key="1">
    <citation type="journal article" date="2018" name="Genome Biol. Evol.">
        <title>Genomics and development of Lentinus tigrinus, a white-rot wood-decaying mushroom with dimorphic fruiting bodies.</title>
        <authorList>
            <person name="Wu B."/>
            <person name="Xu Z."/>
            <person name="Knudson A."/>
            <person name="Carlson A."/>
            <person name="Chen N."/>
            <person name="Kovaka S."/>
            <person name="LaButti K."/>
            <person name="Lipzen A."/>
            <person name="Pennachio C."/>
            <person name="Riley R."/>
            <person name="Schakwitz W."/>
            <person name="Umezawa K."/>
            <person name="Ohm R.A."/>
            <person name="Grigoriev I.V."/>
            <person name="Nagy L.G."/>
            <person name="Gibbons J."/>
            <person name="Hibbett D."/>
        </authorList>
    </citation>
    <scope>NUCLEOTIDE SEQUENCE [LARGE SCALE GENOMIC DNA]</scope>
    <source>
        <strain evidence="1">ALCF2SS1-6</strain>
    </source>
</reference>
<dbReference type="Proteomes" id="UP000313359">
    <property type="component" value="Unassembled WGS sequence"/>
</dbReference>
<accession>A0A5C2RPD4</accession>
<keyword evidence="2" id="KW-1185">Reference proteome</keyword>
<dbReference type="EMBL" id="ML122321">
    <property type="protein sequence ID" value="RPD53478.1"/>
    <property type="molecule type" value="Genomic_DNA"/>
</dbReference>
<evidence type="ECO:0008006" key="3">
    <source>
        <dbReference type="Google" id="ProtNLM"/>
    </source>
</evidence>
<evidence type="ECO:0000313" key="1">
    <source>
        <dbReference type="EMBL" id="RPD53478.1"/>
    </source>
</evidence>
<gene>
    <name evidence="1" type="ORF">L227DRAFT_489924</name>
</gene>
<feature type="non-terminal residue" evidence="1">
    <location>
        <position position="59"/>
    </location>
</feature>
<protein>
    <recommendedName>
        <fullName evidence="3">HAT C-terminal dimerisation domain-containing protein</fullName>
    </recommendedName>
</protein>
<name>A0A5C2RPD4_9APHY</name>
<evidence type="ECO:0000313" key="2">
    <source>
        <dbReference type="Proteomes" id="UP000313359"/>
    </source>
</evidence>
<feature type="non-terminal residue" evidence="1">
    <location>
        <position position="1"/>
    </location>
</feature>
<organism evidence="1 2">
    <name type="scientific">Lentinus tigrinus ALCF2SS1-6</name>
    <dbReference type="NCBI Taxonomy" id="1328759"/>
    <lineage>
        <taxon>Eukaryota</taxon>
        <taxon>Fungi</taxon>
        <taxon>Dikarya</taxon>
        <taxon>Basidiomycota</taxon>
        <taxon>Agaricomycotina</taxon>
        <taxon>Agaricomycetes</taxon>
        <taxon>Polyporales</taxon>
        <taxon>Polyporaceae</taxon>
        <taxon>Lentinus</taxon>
    </lineage>
</organism>
<dbReference type="OrthoDB" id="3268424at2759"/>
<dbReference type="AlphaFoldDB" id="A0A5C2RPD4"/>
<proteinExistence type="predicted"/>